<gene>
    <name evidence="2" type="ORF">B0T22DRAFT_498913</name>
</gene>
<comment type="caution">
    <text evidence="2">The sequence shown here is derived from an EMBL/GenBank/DDBJ whole genome shotgun (WGS) entry which is preliminary data.</text>
</comment>
<dbReference type="Proteomes" id="UP001270362">
    <property type="component" value="Unassembled WGS sequence"/>
</dbReference>
<proteinExistence type="predicted"/>
<organism evidence="2 3">
    <name type="scientific">Podospora appendiculata</name>
    <dbReference type="NCBI Taxonomy" id="314037"/>
    <lineage>
        <taxon>Eukaryota</taxon>
        <taxon>Fungi</taxon>
        <taxon>Dikarya</taxon>
        <taxon>Ascomycota</taxon>
        <taxon>Pezizomycotina</taxon>
        <taxon>Sordariomycetes</taxon>
        <taxon>Sordariomycetidae</taxon>
        <taxon>Sordariales</taxon>
        <taxon>Podosporaceae</taxon>
        <taxon>Podospora</taxon>
    </lineage>
</organism>
<accession>A0AAE0XB79</accession>
<keyword evidence="3" id="KW-1185">Reference proteome</keyword>
<dbReference type="AlphaFoldDB" id="A0AAE0XB79"/>
<dbReference type="EMBL" id="JAULSO010000002">
    <property type="protein sequence ID" value="KAK3689024.1"/>
    <property type="molecule type" value="Genomic_DNA"/>
</dbReference>
<evidence type="ECO:0000256" key="1">
    <source>
        <dbReference type="SAM" id="MobiDB-lite"/>
    </source>
</evidence>
<feature type="compositionally biased region" description="Acidic residues" evidence="1">
    <location>
        <begin position="533"/>
        <end position="547"/>
    </location>
</feature>
<name>A0AAE0XB79_9PEZI</name>
<evidence type="ECO:0000313" key="3">
    <source>
        <dbReference type="Proteomes" id="UP001270362"/>
    </source>
</evidence>
<evidence type="ECO:0000313" key="2">
    <source>
        <dbReference type="EMBL" id="KAK3689024.1"/>
    </source>
</evidence>
<reference evidence="2" key="1">
    <citation type="journal article" date="2023" name="Mol. Phylogenet. Evol.">
        <title>Genome-scale phylogeny and comparative genomics of the fungal order Sordariales.</title>
        <authorList>
            <person name="Hensen N."/>
            <person name="Bonometti L."/>
            <person name="Westerberg I."/>
            <person name="Brannstrom I.O."/>
            <person name="Guillou S."/>
            <person name="Cros-Aarteil S."/>
            <person name="Calhoun S."/>
            <person name="Haridas S."/>
            <person name="Kuo A."/>
            <person name="Mondo S."/>
            <person name="Pangilinan J."/>
            <person name="Riley R."/>
            <person name="LaButti K."/>
            <person name="Andreopoulos B."/>
            <person name="Lipzen A."/>
            <person name="Chen C."/>
            <person name="Yan M."/>
            <person name="Daum C."/>
            <person name="Ng V."/>
            <person name="Clum A."/>
            <person name="Steindorff A."/>
            <person name="Ohm R.A."/>
            <person name="Martin F."/>
            <person name="Silar P."/>
            <person name="Natvig D.O."/>
            <person name="Lalanne C."/>
            <person name="Gautier V."/>
            <person name="Ament-Velasquez S.L."/>
            <person name="Kruys A."/>
            <person name="Hutchinson M.I."/>
            <person name="Powell A.J."/>
            <person name="Barry K."/>
            <person name="Miller A.N."/>
            <person name="Grigoriev I.V."/>
            <person name="Debuchy R."/>
            <person name="Gladieux P."/>
            <person name="Hiltunen Thoren M."/>
            <person name="Johannesson H."/>
        </authorList>
    </citation>
    <scope>NUCLEOTIDE SEQUENCE</scope>
    <source>
        <strain evidence="2">CBS 314.62</strain>
    </source>
</reference>
<feature type="region of interest" description="Disordered" evidence="1">
    <location>
        <begin position="533"/>
        <end position="556"/>
    </location>
</feature>
<protein>
    <submittedName>
        <fullName evidence="2">Uncharacterized protein</fullName>
    </submittedName>
</protein>
<sequence>MADAVRPSGERFRAVYENSFRVWSSLYLNAIENPALPAPYLAVNDAFPHHPSFSRNLKLKTVKYSTQRYLYATGRSLWASSPANCPDPIPPFQRQIEISVAELCSILALAWAYILSARWVELLPEPTSIEYTSSQAHFAHANAVPHHMNGRKTVHVALEDSSVEEARWWAAILAPGQGWQATMTSEQDTSFLSPWSVVVKVGPNSTHSTVQTPTSSMALGFLHRLCTRLHMTDQSYAALAALLHFPSKSGRQLHLPPLTTYSQEQQTPSLSSQHWHASKNLDGTRENAQHEPLLESQLDKLLLLGCNTKGMAAMLDSVFYDPSIECNEATPWLQGARSVIDTVVGDNPLVLGRMMMDRLPSVAFLWLGATVLGLQNELAGSAVRSGQMMIDLDAAAWSGTIQSFIQLPVSLPLLAANRTVRRADECHLHFHSQSEFHTRVPIFPWKPFGTTNLHDTDLGYQGLVWDTNHGTTPAANSLNPRSATIDINYEAMHRDWESTSENATRCIFGWLRLDGYSPQEKDIWKHEWFTMAESDDEDEDSQEQDEVETAHGTKPHTAAGVRCWISRLES</sequence>
<reference evidence="2" key="2">
    <citation type="submission" date="2023-06" db="EMBL/GenBank/DDBJ databases">
        <authorList>
            <consortium name="Lawrence Berkeley National Laboratory"/>
            <person name="Haridas S."/>
            <person name="Hensen N."/>
            <person name="Bonometti L."/>
            <person name="Westerberg I."/>
            <person name="Brannstrom I.O."/>
            <person name="Guillou S."/>
            <person name="Cros-Aarteil S."/>
            <person name="Calhoun S."/>
            <person name="Kuo A."/>
            <person name="Mondo S."/>
            <person name="Pangilinan J."/>
            <person name="Riley R."/>
            <person name="Labutti K."/>
            <person name="Andreopoulos B."/>
            <person name="Lipzen A."/>
            <person name="Chen C."/>
            <person name="Yanf M."/>
            <person name="Daum C."/>
            <person name="Ng V."/>
            <person name="Clum A."/>
            <person name="Steindorff A."/>
            <person name="Ohm R."/>
            <person name="Martin F."/>
            <person name="Silar P."/>
            <person name="Natvig D."/>
            <person name="Lalanne C."/>
            <person name="Gautier V."/>
            <person name="Ament-Velasquez S.L."/>
            <person name="Kruys A."/>
            <person name="Hutchinson M.I."/>
            <person name="Powell A.J."/>
            <person name="Barry K."/>
            <person name="Miller A.N."/>
            <person name="Grigoriev I.V."/>
            <person name="Debuchy R."/>
            <person name="Gladieux P."/>
            <person name="Thoren M.H."/>
            <person name="Johannesson H."/>
        </authorList>
    </citation>
    <scope>NUCLEOTIDE SEQUENCE</scope>
    <source>
        <strain evidence="2">CBS 314.62</strain>
    </source>
</reference>